<evidence type="ECO:0000256" key="1">
    <source>
        <dbReference type="ARBA" id="ARBA00010928"/>
    </source>
</evidence>
<comment type="similarity">
    <text evidence="1">Belongs to the Gfo/Idh/MocA family.</text>
</comment>
<comment type="catalytic activity">
    <reaction evidence="5">
        <text>D-xylose + NADP(+) = D-xylono-1,5-lactone + NADPH + H(+)</text>
        <dbReference type="Rhea" id="RHEA:22000"/>
        <dbReference type="ChEBI" id="CHEBI:15378"/>
        <dbReference type="ChEBI" id="CHEBI:15867"/>
        <dbReference type="ChEBI" id="CHEBI:53455"/>
        <dbReference type="ChEBI" id="CHEBI:57783"/>
        <dbReference type="ChEBI" id="CHEBI:58349"/>
        <dbReference type="EC" id="1.1.1.179"/>
    </reaction>
</comment>
<dbReference type="Gene3D" id="3.30.360.10">
    <property type="entry name" value="Dihydrodipicolinate Reductase, domain 2"/>
    <property type="match status" value="1"/>
</dbReference>
<evidence type="ECO:0000259" key="7">
    <source>
        <dbReference type="Pfam" id="PF22725"/>
    </source>
</evidence>
<name>S8DXA8_FOMSC</name>
<keyword evidence="2" id="KW-0560">Oxidoreductase</keyword>
<dbReference type="PANTHER" id="PTHR22604:SF105">
    <property type="entry name" value="TRANS-1,2-DIHYDROBENZENE-1,2-DIOL DEHYDROGENASE"/>
    <property type="match status" value="1"/>
</dbReference>
<gene>
    <name evidence="8" type="ORF">FOMPIDRAFT_128263</name>
</gene>
<dbReference type="InterPro" id="IPR055170">
    <property type="entry name" value="GFO_IDH_MocA-like_dom"/>
</dbReference>
<keyword evidence="9" id="KW-1185">Reference proteome</keyword>
<dbReference type="GO" id="GO:0000166">
    <property type="term" value="F:nucleotide binding"/>
    <property type="evidence" value="ECO:0007669"/>
    <property type="project" value="InterPro"/>
</dbReference>
<dbReference type="eggNOG" id="KOG2741">
    <property type="taxonomic scope" value="Eukaryota"/>
</dbReference>
<organism evidence="8 9">
    <name type="scientific">Fomitopsis schrenkii</name>
    <name type="common">Brown rot fungus</name>
    <dbReference type="NCBI Taxonomy" id="2126942"/>
    <lineage>
        <taxon>Eukaryota</taxon>
        <taxon>Fungi</taxon>
        <taxon>Dikarya</taxon>
        <taxon>Basidiomycota</taxon>
        <taxon>Agaricomycotina</taxon>
        <taxon>Agaricomycetes</taxon>
        <taxon>Polyporales</taxon>
        <taxon>Fomitopsis</taxon>
    </lineage>
</organism>
<evidence type="ECO:0000313" key="9">
    <source>
        <dbReference type="Proteomes" id="UP000015241"/>
    </source>
</evidence>
<dbReference type="AlphaFoldDB" id="S8DXA8"/>
<dbReference type="GO" id="GO:0047837">
    <property type="term" value="F:D-xylose 1-dehydrogenase (NADP+) activity"/>
    <property type="evidence" value="ECO:0007669"/>
    <property type="project" value="UniProtKB-EC"/>
</dbReference>
<feature type="domain" description="Gfo/Idh/MocA-like oxidoreductase N-terminal" evidence="6">
    <location>
        <begin position="27"/>
        <end position="146"/>
    </location>
</feature>
<dbReference type="Gene3D" id="3.40.50.720">
    <property type="entry name" value="NAD(P)-binding Rossmann-like Domain"/>
    <property type="match status" value="1"/>
</dbReference>
<protein>
    <recommendedName>
        <fullName evidence="3">D-xylose 1-dehydrogenase (NADP(+), D-xylono-1,5-lactone-forming)</fullName>
        <ecNumber evidence="3">1.1.1.179</ecNumber>
    </recommendedName>
    <alternativeName>
        <fullName evidence="4">D-xylose-NADP dehydrogenase</fullName>
    </alternativeName>
</protein>
<dbReference type="OrthoDB" id="64915at2759"/>
<feature type="domain" description="GFO/IDH/MocA-like oxidoreductase" evidence="7">
    <location>
        <begin position="159"/>
        <end position="249"/>
    </location>
</feature>
<dbReference type="Pfam" id="PF01408">
    <property type="entry name" value="GFO_IDH_MocA"/>
    <property type="match status" value="1"/>
</dbReference>
<dbReference type="InterPro" id="IPR050984">
    <property type="entry name" value="Gfo/Idh/MocA_domain"/>
</dbReference>
<dbReference type="EC" id="1.1.1.179" evidence="3"/>
<evidence type="ECO:0000259" key="6">
    <source>
        <dbReference type="Pfam" id="PF01408"/>
    </source>
</evidence>
<dbReference type="InterPro" id="IPR000683">
    <property type="entry name" value="Gfo/Idh/MocA-like_OxRdtase_N"/>
</dbReference>
<evidence type="ECO:0000256" key="3">
    <source>
        <dbReference type="ARBA" id="ARBA00038984"/>
    </source>
</evidence>
<accession>S8DXA8</accession>
<dbReference type="HOGENOM" id="CLU_023194_5_2_1"/>
<dbReference type="Proteomes" id="UP000015241">
    <property type="component" value="Unassembled WGS sequence"/>
</dbReference>
<reference evidence="8 9" key="1">
    <citation type="journal article" date="2012" name="Science">
        <title>The Paleozoic origin of enzymatic lignin decomposition reconstructed from 31 fungal genomes.</title>
        <authorList>
            <person name="Floudas D."/>
            <person name="Binder M."/>
            <person name="Riley R."/>
            <person name="Barry K."/>
            <person name="Blanchette R.A."/>
            <person name="Henrissat B."/>
            <person name="Martinez A.T."/>
            <person name="Otillar R."/>
            <person name="Spatafora J.W."/>
            <person name="Yadav J.S."/>
            <person name="Aerts A."/>
            <person name="Benoit I."/>
            <person name="Boyd A."/>
            <person name="Carlson A."/>
            <person name="Copeland A."/>
            <person name="Coutinho P.M."/>
            <person name="de Vries R.P."/>
            <person name="Ferreira P."/>
            <person name="Findley K."/>
            <person name="Foster B."/>
            <person name="Gaskell J."/>
            <person name="Glotzer D."/>
            <person name="Gorecki P."/>
            <person name="Heitman J."/>
            <person name="Hesse C."/>
            <person name="Hori C."/>
            <person name="Igarashi K."/>
            <person name="Jurgens J.A."/>
            <person name="Kallen N."/>
            <person name="Kersten P."/>
            <person name="Kohler A."/>
            <person name="Kuees U."/>
            <person name="Kumar T.K.A."/>
            <person name="Kuo A."/>
            <person name="LaButti K."/>
            <person name="Larrondo L.F."/>
            <person name="Lindquist E."/>
            <person name="Ling A."/>
            <person name="Lombard V."/>
            <person name="Lucas S."/>
            <person name="Lundell T."/>
            <person name="Martin R."/>
            <person name="McLaughlin D.J."/>
            <person name="Morgenstern I."/>
            <person name="Morin E."/>
            <person name="Murat C."/>
            <person name="Nagy L.G."/>
            <person name="Nolan M."/>
            <person name="Ohm R.A."/>
            <person name="Patyshakuliyeva A."/>
            <person name="Rokas A."/>
            <person name="Ruiz-Duenas F.J."/>
            <person name="Sabat G."/>
            <person name="Salamov A."/>
            <person name="Samejima M."/>
            <person name="Schmutz J."/>
            <person name="Slot J.C."/>
            <person name="St John F."/>
            <person name="Stenlid J."/>
            <person name="Sun H."/>
            <person name="Sun S."/>
            <person name="Syed K."/>
            <person name="Tsang A."/>
            <person name="Wiebenga A."/>
            <person name="Young D."/>
            <person name="Pisabarro A."/>
            <person name="Eastwood D.C."/>
            <person name="Martin F."/>
            <person name="Cullen D."/>
            <person name="Grigoriev I.V."/>
            <person name="Hibbett D.S."/>
        </authorList>
    </citation>
    <scope>NUCLEOTIDE SEQUENCE</scope>
    <source>
        <strain evidence="9">FP-58527</strain>
    </source>
</reference>
<dbReference type="Pfam" id="PF22725">
    <property type="entry name" value="GFO_IDH_MocA_C3"/>
    <property type="match status" value="1"/>
</dbReference>
<evidence type="ECO:0000256" key="2">
    <source>
        <dbReference type="ARBA" id="ARBA00023002"/>
    </source>
</evidence>
<sequence>MTSLAAFIRRIVASNNPPTTEKAPDALRFGILGAARIAPDAIVKPARSHDGAVIKAVAARSQARADAFAKQWGIPRAYGGETAYQDLVDDPEIDAVYIGLPNSLHYEWTMKAFAAGKHVLCEKPIADNAAEASEMFAYSAERDLVLLEAWQVRFHPSLQRVKEIVDDLGPITSMSTYLGVWNSVFFLKDDIRFDYELGGGALMDMGPYPINCMRFLTSREPSIQWASATCRPGLDKIDKKVEACLSFGDIPARTTTDSCMDGWGPFQLLPQWIKMVLRVECDQGVVEFSNYVLPHLYHSITVSAKEGESWSEAAYKPNEGKGEEWWSAYRYQLEAFVDKVRGRQPSAWRSAEDSIESMKAIDGIYTEVRVCTVDVSSLPTRSPG</sequence>
<dbReference type="SUPFAM" id="SSF51735">
    <property type="entry name" value="NAD(P)-binding Rossmann-fold domains"/>
    <property type="match status" value="1"/>
</dbReference>
<proteinExistence type="inferred from homology"/>
<evidence type="ECO:0000313" key="8">
    <source>
        <dbReference type="EMBL" id="EPS95768.1"/>
    </source>
</evidence>
<dbReference type="InParanoid" id="S8DXA8"/>
<dbReference type="InterPro" id="IPR036291">
    <property type="entry name" value="NAD(P)-bd_dom_sf"/>
</dbReference>
<dbReference type="PANTHER" id="PTHR22604">
    <property type="entry name" value="OXIDOREDUCTASES"/>
    <property type="match status" value="1"/>
</dbReference>
<dbReference type="STRING" id="743788.S8DXA8"/>
<dbReference type="EMBL" id="KE504200">
    <property type="protein sequence ID" value="EPS95768.1"/>
    <property type="molecule type" value="Genomic_DNA"/>
</dbReference>
<evidence type="ECO:0000256" key="5">
    <source>
        <dbReference type="ARBA" id="ARBA00049233"/>
    </source>
</evidence>
<dbReference type="SUPFAM" id="SSF55347">
    <property type="entry name" value="Glyceraldehyde-3-phosphate dehydrogenase-like, C-terminal domain"/>
    <property type="match status" value="1"/>
</dbReference>
<evidence type="ECO:0000256" key="4">
    <source>
        <dbReference type="ARBA" id="ARBA00042988"/>
    </source>
</evidence>